<evidence type="ECO:0008006" key="3">
    <source>
        <dbReference type="Google" id="ProtNLM"/>
    </source>
</evidence>
<dbReference type="PROSITE" id="PS51257">
    <property type="entry name" value="PROKAR_LIPOPROTEIN"/>
    <property type="match status" value="1"/>
</dbReference>
<evidence type="ECO:0000313" key="2">
    <source>
        <dbReference type="Proteomes" id="UP000707535"/>
    </source>
</evidence>
<reference evidence="1" key="2">
    <citation type="submission" date="2021-09" db="EMBL/GenBank/DDBJ databases">
        <authorList>
            <person name="Gilroy R."/>
        </authorList>
    </citation>
    <scope>NUCLEOTIDE SEQUENCE</scope>
    <source>
        <strain evidence="1">CHK174-6876</strain>
    </source>
</reference>
<dbReference type="EMBL" id="DYXG01000025">
    <property type="protein sequence ID" value="HJE96539.1"/>
    <property type="molecule type" value="Genomic_DNA"/>
</dbReference>
<protein>
    <recommendedName>
        <fullName evidence="3">Lipoprotein</fullName>
    </recommendedName>
</protein>
<organism evidence="1 2">
    <name type="scientific">Ligilactobacillus acidipiscis</name>
    <dbReference type="NCBI Taxonomy" id="89059"/>
    <lineage>
        <taxon>Bacteria</taxon>
        <taxon>Bacillati</taxon>
        <taxon>Bacillota</taxon>
        <taxon>Bacilli</taxon>
        <taxon>Lactobacillales</taxon>
        <taxon>Lactobacillaceae</taxon>
        <taxon>Ligilactobacillus</taxon>
    </lineage>
</organism>
<gene>
    <name evidence="1" type="ORF">K8V00_02870</name>
</gene>
<accession>A0A921F719</accession>
<proteinExistence type="predicted"/>
<name>A0A921F719_9LACO</name>
<evidence type="ECO:0000313" key="1">
    <source>
        <dbReference type="EMBL" id="HJE96539.1"/>
    </source>
</evidence>
<sequence>MGKIKYLGDNIMKTTKIGITLLVSACILTLGACSQKEQTFIDLNKTSVTLNDKGSAKVEMKTNKGAKYSGLDADNNDKVLFGPQKTKNGDVTLTLSGTGKYKIKVDNDGDVETKVINVKAVSSGSSENADSNKEKANKIFSINQEAVLADSSTNKKVYGLKVTQADQNFNSHGQSLLNETDVPSLAVDRTKGVQFTINYTNYDLNSFLPTLQYFSVYDDDGNGGEIVNQQDGQDEISSGHSADTHFWANFKKPYSQMKFIEIEYNDQDNGGIVTKFKVNLQ</sequence>
<comment type="caution">
    <text evidence="1">The sequence shown here is derived from an EMBL/GenBank/DDBJ whole genome shotgun (WGS) entry which is preliminary data.</text>
</comment>
<dbReference type="Proteomes" id="UP000707535">
    <property type="component" value="Unassembled WGS sequence"/>
</dbReference>
<dbReference type="AlphaFoldDB" id="A0A921F719"/>
<reference evidence="1" key="1">
    <citation type="journal article" date="2021" name="PeerJ">
        <title>Extensive microbial diversity within the chicken gut microbiome revealed by metagenomics and culture.</title>
        <authorList>
            <person name="Gilroy R."/>
            <person name="Ravi A."/>
            <person name="Getino M."/>
            <person name="Pursley I."/>
            <person name="Horton D.L."/>
            <person name="Alikhan N.F."/>
            <person name="Baker D."/>
            <person name="Gharbi K."/>
            <person name="Hall N."/>
            <person name="Watson M."/>
            <person name="Adriaenssens E.M."/>
            <person name="Foster-Nyarko E."/>
            <person name="Jarju S."/>
            <person name="Secka A."/>
            <person name="Antonio M."/>
            <person name="Oren A."/>
            <person name="Chaudhuri R.R."/>
            <person name="La Ragione R."/>
            <person name="Hildebrand F."/>
            <person name="Pallen M.J."/>
        </authorList>
    </citation>
    <scope>NUCLEOTIDE SEQUENCE</scope>
    <source>
        <strain evidence="1">CHK174-6876</strain>
    </source>
</reference>